<proteinExistence type="predicted"/>
<sequence length="73" mass="8300">MLAALSLAYGYILNKWIQEKLTSSEMSSEPFATTVSTLIDQEMSGSHITIDRLQPLVSRNRFTSKLRFIDFTV</sequence>
<keyword evidence="2" id="KW-1185">Reference proteome</keyword>
<reference evidence="1 2" key="1">
    <citation type="journal article" date="2015" name="Genome Biol.">
        <title>Comparative genomics of Steinernema reveals deeply conserved gene regulatory networks.</title>
        <authorList>
            <person name="Dillman A.R."/>
            <person name="Macchietto M."/>
            <person name="Porter C.F."/>
            <person name="Rogers A."/>
            <person name="Williams B."/>
            <person name="Antoshechkin I."/>
            <person name="Lee M.M."/>
            <person name="Goodwin Z."/>
            <person name="Lu X."/>
            <person name="Lewis E.E."/>
            <person name="Goodrich-Blair H."/>
            <person name="Stock S.P."/>
            <person name="Adams B.J."/>
            <person name="Sternberg P.W."/>
            <person name="Mortazavi A."/>
        </authorList>
    </citation>
    <scope>NUCLEOTIDE SEQUENCE [LARGE SCALE GENOMIC DNA]</scope>
    <source>
        <strain evidence="1 2">ALL</strain>
    </source>
</reference>
<gene>
    <name evidence="1" type="ORF">L596_005323</name>
</gene>
<organism evidence="1 2">
    <name type="scientific">Steinernema carpocapsae</name>
    <name type="common">Entomopathogenic nematode</name>
    <dbReference type="NCBI Taxonomy" id="34508"/>
    <lineage>
        <taxon>Eukaryota</taxon>
        <taxon>Metazoa</taxon>
        <taxon>Ecdysozoa</taxon>
        <taxon>Nematoda</taxon>
        <taxon>Chromadorea</taxon>
        <taxon>Rhabditida</taxon>
        <taxon>Tylenchina</taxon>
        <taxon>Panagrolaimomorpha</taxon>
        <taxon>Strongyloidoidea</taxon>
        <taxon>Steinernematidae</taxon>
        <taxon>Steinernema</taxon>
    </lineage>
</organism>
<name>A0A4U8V039_STECR</name>
<dbReference type="EMBL" id="CM016762">
    <property type="protein sequence ID" value="TMS38645.1"/>
    <property type="molecule type" value="Genomic_DNA"/>
</dbReference>
<accession>A0A4U8V039</accession>
<dbReference type="AlphaFoldDB" id="A0A4U8V039"/>
<evidence type="ECO:0000313" key="2">
    <source>
        <dbReference type="Proteomes" id="UP000298663"/>
    </source>
</evidence>
<evidence type="ECO:0000313" key="1">
    <source>
        <dbReference type="EMBL" id="TMS38645.1"/>
    </source>
</evidence>
<dbReference type="Proteomes" id="UP000298663">
    <property type="component" value="Chromosome X"/>
</dbReference>
<dbReference type="EMBL" id="AZBU02000001">
    <property type="protein sequence ID" value="TMS38645.1"/>
    <property type="molecule type" value="Genomic_DNA"/>
</dbReference>
<comment type="caution">
    <text evidence="1">The sequence shown here is derived from an EMBL/GenBank/DDBJ whole genome shotgun (WGS) entry which is preliminary data.</text>
</comment>
<protein>
    <submittedName>
        <fullName evidence="1">Uncharacterized protein</fullName>
    </submittedName>
</protein>
<reference evidence="1 2" key="2">
    <citation type="journal article" date="2019" name="G3 (Bethesda)">
        <title>Hybrid Assembly of the Genome of the Entomopathogenic Nematode Steinernema carpocapsae Identifies the X-Chromosome.</title>
        <authorList>
            <person name="Serra L."/>
            <person name="Macchietto M."/>
            <person name="Macias-Munoz A."/>
            <person name="McGill C.J."/>
            <person name="Rodriguez I.M."/>
            <person name="Rodriguez B."/>
            <person name="Murad R."/>
            <person name="Mortazavi A."/>
        </authorList>
    </citation>
    <scope>NUCLEOTIDE SEQUENCE [LARGE SCALE GENOMIC DNA]</scope>
    <source>
        <strain evidence="1 2">ALL</strain>
    </source>
</reference>